<proteinExistence type="predicted"/>
<comment type="caution">
    <text evidence="1">The sequence shown here is derived from an EMBL/GenBank/DDBJ whole genome shotgun (WGS) entry which is preliminary data.</text>
</comment>
<protein>
    <submittedName>
        <fullName evidence="1">Uncharacterized protein</fullName>
    </submittedName>
</protein>
<sequence length="51" mass="5664">MGKHIDASACFLNIALSVLESDLHWEFHGDCGGMRFFCDAANLWAFGSLRC</sequence>
<name>A0A096FLM7_COMTE</name>
<dbReference type="RefSeq" id="WP_157839519.1">
    <property type="nucleotide sequence ID" value="NZ_AWOR01000026.1"/>
</dbReference>
<evidence type="ECO:0000313" key="2">
    <source>
        <dbReference type="Proteomes" id="UP000029553"/>
    </source>
</evidence>
<organism evidence="1 2">
    <name type="scientific">Comamonas testosteroni</name>
    <name type="common">Pseudomonas testosteroni</name>
    <dbReference type="NCBI Taxonomy" id="285"/>
    <lineage>
        <taxon>Bacteria</taxon>
        <taxon>Pseudomonadati</taxon>
        <taxon>Pseudomonadota</taxon>
        <taxon>Betaproteobacteria</taxon>
        <taxon>Burkholderiales</taxon>
        <taxon>Comamonadaceae</taxon>
        <taxon>Comamonas</taxon>
    </lineage>
</organism>
<gene>
    <name evidence="1" type="ORF">P353_06580</name>
</gene>
<reference evidence="1 2" key="1">
    <citation type="submission" date="2013-09" db="EMBL/GenBank/DDBJ databases">
        <title>High correlation between genotypes and phenotypes of environmental bacteria Comamonas testosteroni strains.</title>
        <authorList>
            <person name="Liu L."/>
            <person name="Zhu W."/>
            <person name="Xia X."/>
            <person name="Xu B."/>
            <person name="Luo M."/>
            <person name="Wang G."/>
        </authorList>
    </citation>
    <scope>NUCLEOTIDE SEQUENCE [LARGE SCALE GENOMIC DNA]</scope>
    <source>
        <strain evidence="1 2">JL40</strain>
    </source>
</reference>
<dbReference type="Proteomes" id="UP000029553">
    <property type="component" value="Unassembled WGS sequence"/>
</dbReference>
<accession>A0A096FLM7</accession>
<dbReference type="AlphaFoldDB" id="A0A096FLM7"/>
<dbReference type="EMBL" id="AWOR01000026">
    <property type="protein sequence ID" value="KGH31241.1"/>
    <property type="molecule type" value="Genomic_DNA"/>
</dbReference>
<evidence type="ECO:0000313" key="1">
    <source>
        <dbReference type="EMBL" id="KGH31241.1"/>
    </source>
</evidence>